<dbReference type="Proteomes" id="UP000232638">
    <property type="component" value="Chromosome"/>
</dbReference>
<proteinExistence type="predicted"/>
<dbReference type="EMBL" id="CP020370">
    <property type="protein sequence ID" value="AUB82255.1"/>
    <property type="molecule type" value="Genomic_DNA"/>
</dbReference>
<evidence type="ECO:0000313" key="3">
    <source>
        <dbReference type="Proteomes" id="UP000232638"/>
    </source>
</evidence>
<organism evidence="2 3">
    <name type="scientific">Candidatus Thiodictyon syntrophicum</name>
    <dbReference type="NCBI Taxonomy" id="1166950"/>
    <lineage>
        <taxon>Bacteria</taxon>
        <taxon>Pseudomonadati</taxon>
        <taxon>Pseudomonadota</taxon>
        <taxon>Gammaproteobacteria</taxon>
        <taxon>Chromatiales</taxon>
        <taxon>Chromatiaceae</taxon>
        <taxon>Thiodictyon</taxon>
    </lineage>
</organism>
<dbReference type="RefSeq" id="WP_100919992.1">
    <property type="nucleotide sequence ID" value="NZ_CP020370.1"/>
</dbReference>
<keyword evidence="3" id="KW-1185">Reference proteome</keyword>
<feature type="domain" description="Lysozyme inhibitor LprI-like N-terminal" evidence="1">
    <location>
        <begin position="12"/>
        <end position="100"/>
    </location>
</feature>
<evidence type="ECO:0000313" key="2">
    <source>
        <dbReference type="EMBL" id="AUB82255.1"/>
    </source>
</evidence>
<dbReference type="Pfam" id="PF07007">
    <property type="entry name" value="LprI"/>
    <property type="match status" value="1"/>
</dbReference>
<dbReference type="PANTHER" id="PTHR39176">
    <property type="entry name" value="PERIPLASMIC PROTEIN-RELATED"/>
    <property type="match status" value="1"/>
</dbReference>
<sequence>MSEDTPPINCKSPKATTEVNYCAEKANEKADLELNALYKRLRDKLNQNDKDALAQTERKWVALRDEICDFETQPAENGTGWSGFNSDCLTRLTKNRLIDLKSALDFRQ</sequence>
<reference evidence="2 3" key="1">
    <citation type="submission" date="2017-03" db="EMBL/GenBank/DDBJ databases">
        <title>Complete genome sequence of Candidatus 'Thiodictyon syntrophicum' sp. nov. strain Cad16T, a photolithoautotroph purple sulfur bacterium isolated from an alpine meromictic lake.</title>
        <authorList>
            <person name="Luedin S.M."/>
            <person name="Pothier J.F."/>
            <person name="Danza F."/>
            <person name="Storelli N."/>
            <person name="Wittwer M."/>
            <person name="Tonolla M."/>
        </authorList>
    </citation>
    <scope>NUCLEOTIDE SEQUENCE [LARGE SCALE GENOMIC DNA]</scope>
    <source>
        <strain evidence="2 3">Cad16T</strain>
    </source>
</reference>
<dbReference type="Gene3D" id="1.20.1270.180">
    <property type="match status" value="1"/>
</dbReference>
<dbReference type="OrthoDB" id="7340239at2"/>
<dbReference type="AlphaFoldDB" id="A0A2K8U9L9"/>
<dbReference type="KEGG" id="tsy:THSYN_15735"/>
<name>A0A2K8U9L9_9GAMM</name>
<dbReference type="InterPro" id="IPR009739">
    <property type="entry name" value="LprI-like_N"/>
</dbReference>
<protein>
    <recommendedName>
        <fullName evidence="1">Lysozyme inhibitor LprI-like N-terminal domain-containing protein</fullName>
    </recommendedName>
</protein>
<evidence type="ECO:0000259" key="1">
    <source>
        <dbReference type="Pfam" id="PF07007"/>
    </source>
</evidence>
<gene>
    <name evidence="2" type="ORF">THSYN_15735</name>
</gene>
<dbReference type="PANTHER" id="PTHR39176:SF1">
    <property type="entry name" value="PERIPLASMIC PROTEIN"/>
    <property type="match status" value="1"/>
</dbReference>
<accession>A0A2K8U9L9</accession>